<feature type="non-terminal residue" evidence="1">
    <location>
        <position position="1"/>
    </location>
</feature>
<reference evidence="1 2" key="1">
    <citation type="submission" date="2015-01" db="EMBL/GenBank/DDBJ databases">
        <title>Evolution of Trichinella species and genotypes.</title>
        <authorList>
            <person name="Korhonen P.K."/>
            <person name="Edoardo P."/>
            <person name="Giuseppe L.R."/>
            <person name="Gasser R.B."/>
        </authorList>
    </citation>
    <scope>NUCLEOTIDE SEQUENCE [LARGE SCALE GENOMIC DNA]</scope>
    <source>
        <strain evidence="1">ISS1980</strain>
    </source>
</reference>
<name>A0A0V1MM67_9BILA</name>
<proteinExistence type="predicted"/>
<organism evidence="1 2">
    <name type="scientific">Trichinella papuae</name>
    <dbReference type="NCBI Taxonomy" id="268474"/>
    <lineage>
        <taxon>Eukaryota</taxon>
        <taxon>Metazoa</taxon>
        <taxon>Ecdysozoa</taxon>
        <taxon>Nematoda</taxon>
        <taxon>Enoplea</taxon>
        <taxon>Dorylaimia</taxon>
        <taxon>Trichinellida</taxon>
        <taxon>Trichinellidae</taxon>
        <taxon>Trichinella</taxon>
    </lineage>
</organism>
<feature type="non-terminal residue" evidence="1">
    <location>
        <position position="200"/>
    </location>
</feature>
<accession>A0A0V1MM67</accession>
<comment type="caution">
    <text evidence="1">The sequence shown here is derived from an EMBL/GenBank/DDBJ whole genome shotgun (WGS) entry which is preliminary data.</text>
</comment>
<protein>
    <submittedName>
        <fullName evidence="1">Uncharacterized protein</fullName>
    </submittedName>
</protein>
<gene>
    <name evidence="1" type="ORF">T10_13157</name>
</gene>
<dbReference type="Proteomes" id="UP000054843">
    <property type="component" value="Unassembled WGS sequence"/>
</dbReference>
<evidence type="ECO:0000313" key="1">
    <source>
        <dbReference type="EMBL" id="KRZ72903.1"/>
    </source>
</evidence>
<keyword evidence="2" id="KW-1185">Reference proteome</keyword>
<sequence>FIETDDNYESINCCLNFKNCPSQKQKGDDRPAKITWPCQREPLEKPCLVEFVPFPTIRRQLAELENYCSDVVRCADVVVTVIRISCAATASSRWAKFKLSPDRIGICKSSNKQYMQTSKACRQDFDDAKMQLQKLKVPLSSDSIWKYVNEVHFLHFEFVLHAKSVPLNQLMTNFHSIDSAISNKRVPIFVKPHSPMITLN</sequence>
<dbReference type="AlphaFoldDB" id="A0A0V1MM67"/>
<dbReference type="EMBL" id="JYDO01000071">
    <property type="protein sequence ID" value="KRZ72903.1"/>
    <property type="molecule type" value="Genomic_DNA"/>
</dbReference>
<evidence type="ECO:0000313" key="2">
    <source>
        <dbReference type="Proteomes" id="UP000054843"/>
    </source>
</evidence>